<dbReference type="HOGENOM" id="CLU_2671340_0_0_1"/>
<evidence type="ECO:0000313" key="3">
    <source>
        <dbReference type="Proteomes" id="UP000053424"/>
    </source>
</evidence>
<sequence>MLSARPDSIEPNHGLPELAIPSTSIPYSQQRVESTYHNLAMEPVYGDQHGIYNDHPRSFYRPSFDVVLLPFHRYF</sequence>
<reference evidence="3" key="2">
    <citation type="submission" date="2015-01" db="EMBL/GenBank/DDBJ databases">
        <title>Evolutionary Origins and Diversification of the Mycorrhizal Mutualists.</title>
        <authorList>
            <consortium name="DOE Joint Genome Institute"/>
            <consortium name="Mycorrhizal Genomics Consortium"/>
            <person name="Kohler A."/>
            <person name="Kuo A."/>
            <person name="Nagy L.G."/>
            <person name="Floudas D."/>
            <person name="Copeland A."/>
            <person name="Barry K.W."/>
            <person name="Cichocki N."/>
            <person name="Veneault-Fourrey C."/>
            <person name="LaButti K."/>
            <person name="Lindquist E.A."/>
            <person name="Lipzen A."/>
            <person name="Lundell T."/>
            <person name="Morin E."/>
            <person name="Murat C."/>
            <person name="Riley R."/>
            <person name="Ohm R."/>
            <person name="Sun H."/>
            <person name="Tunlid A."/>
            <person name="Henrissat B."/>
            <person name="Grigoriev I.V."/>
            <person name="Hibbett D.S."/>
            <person name="Martin F."/>
        </authorList>
    </citation>
    <scope>NUCLEOTIDE SEQUENCE [LARGE SCALE GENOMIC DNA]</scope>
    <source>
        <strain evidence="3">h7</strain>
    </source>
</reference>
<accession>A0A0C2XDH0</accession>
<evidence type="ECO:0000256" key="1">
    <source>
        <dbReference type="SAM" id="MobiDB-lite"/>
    </source>
</evidence>
<dbReference type="Proteomes" id="UP000053424">
    <property type="component" value="Unassembled WGS sequence"/>
</dbReference>
<proteinExistence type="predicted"/>
<dbReference type="EMBL" id="KN831810">
    <property type="protein sequence ID" value="KIM35973.1"/>
    <property type="molecule type" value="Genomic_DNA"/>
</dbReference>
<organism evidence="2 3">
    <name type="scientific">Hebeloma cylindrosporum</name>
    <dbReference type="NCBI Taxonomy" id="76867"/>
    <lineage>
        <taxon>Eukaryota</taxon>
        <taxon>Fungi</taxon>
        <taxon>Dikarya</taxon>
        <taxon>Basidiomycota</taxon>
        <taxon>Agaricomycotina</taxon>
        <taxon>Agaricomycetes</taxon>
        <taxon>Agaricomycetidae</taxon>
        <taxon>Agaricales</taxon>
        <taxon>Agaricineae</taxon>
        <taxon>Hymenogastraceae</taxon>
        <taxon>Hebeloma</taxon>
    </lineage>
</organism>
<feature type="region of interest" description="Disordered" evidence="1">
    <location>
        <begin position="1"/>
        <end position="22"/>
    </location>
</feature>
<keyword evidence="3" id="KW-1185">Reference proteome</keyword>
<gene>
    <name evidence="2" type="ORF">M413DRAFT_449439</name>
</gene>
<reference evidence="2 3" key="1">
    <citation type="submission" date="2014-04" db="EMBL/GenBank/DDBJ databases">
        <authorList>
            <consortium name="DOE Joint Genome Institute"/>
            <person name="Kuo A."/>
            <person name="Gay G."/>
            <person name="Dore J."/>
            <person name="Kohler A."/>
            <person name="Nagy L.G."/>
            <person name="Floudas D."/>
            <person name="Copeland A."/>
            <person name="Barry K.W."/>
            <person name="Cichocki N."/>
            <person name="Veneault-Fourrey C."/>
            <person name="LaButti K."/>
            <person name="Lindquist E.A."/>
            <person name="Lipzen A."/>
            <person name="Lundell T."/>
            <person name="Morin E."/>
            <person name="Murat C."/>
            <person name="Sun H."/>
            <person name="Tunlid A."/>
            <person name="Henrissat B."/>
            <person name="Grigoriev I.V."/>
            <person name="Hibbett D.S."/>
            <person name="Martin F."/>
            <person name="Nordberg H.P."/>
            <person name="Cantor M.N."/>
            <person name="Hua S.X."/>
        </authorList>
    </citation>
    <scope>NUCLEOTIDE SEQUENCE [LARGE SCALE GENOMIC DNA]</scope>
    <source>
        <strain evidence="3">h7</strain>
    </source>
</reference>
<name>A0A0C2XDH0_HEBCY</name>
<evidence type="ECO:0000313" key="2">
    <source>
        <dbReference type="EMBL" id="KIM35973.1"/>
    </source>
</evidence>
<dbReference type="AlphaFoldDB" id="A0A0C2XDH0"/>
<protein>
    <submittedName>
        <fullName evidence="2">Uncharacterized protein</fullName>
    </submittedName>
</protein>